<feature type="region of interest" description="Disordered" evidence="1">
    <location>
        <begin position="146"/>
        <end position="165"/>
    </location>
</feature>
<reference evidence="2 3" key="1">
    <citation type="submission" date="2015-06" db="EMBL/GenBank/DDBJ databases">
        <title>Survival trade-offs in plant roots during colonization by closely related pathogenic and mutualistic fungi.</title>
        <authorList>
            <person name="Hacquard S."/>
            <person name="Kracher B."/>
            <person name="Hiruma K."/>
            <person name="Weinman A."/>
            <person name="Muench P."/>
            <person name="Garrido Oter R."/>
            <person name="Ver Loren van Themaat E."/>
            <person name="Dallerey J.-F."/>
            <person name="Damm U."/>
            <person name="Henrissat B."/>
            <person name="Lespinet O."/>
            <person name="Thon M."/>
            <person name="Kemen E."/>
            <person name="McHardy A.C."/>
            <person name="Schulze-Lefert P."/>
            <person name="O'Connell R.J."/>
        </authorList>
    </citation>
    <scope>NUCLEOTIDE SEQUENCE [LARGE SCALE GENOMIC DNA]</scope>
    <source>
        <strain evidence="2 3">0861</strain>
    </source>
</reference>
<sequence length="394" mass="43293">MDDCPNKTKLLGILTDTVLEQVDFLLDTPNWEAVNDEKEFEESWLNNNNNKSLKSQLVHINKWYTEKREAEVGEEHPTVSAAAPAAPDIWAAHVAPSPSVGRLVGCASSAAQAQPAPPTQKGADCNTRGQETQRVSWDRLAGASAFGQHHVRPGPAAAPLPSPSMRRLHLPLPVAQADRPPRATALAQRPKMLRPDATPAVTPTATDTRPPVHHQAWHLTMSDTAALLEYELDKRAREQVDAKQKYRQVHPNYIRYLAKRRAASLRDRSLERASAALDIAESKTAEQRSEFGARRREYQLAKRAIKKKSVAAAANDDDGMDATRLEERLAESGRRLQEAHVSLVAAARENEAAYGAYTAAGEASQAAVAVEEQAFGVWERTRLAMLGTEFGRMG</sequence>
<name>A0A166P7X1_9PEZI</name>
<comment type="caution">
    <text evidence="2">The sequence shown here is derived from an EMBL/GenBank/DDBJ whole genome shotgun (WGS) entry which is preliminary data.</text>
</comment>
<dbReference type="AlphaFoldDB" id="A0A166P7X1"/>
<evidence type="ECO:0000313" key="3">
    <source>
        <dbReference type="Proteomes" id="UP000076552"/>
    </source>
</evidence>
<organism evidence="2 3">
    <name type="scientific">Colletotrichum tofieldiae</name>
    <dbReference type="NCBI Taxonomy" id="708197"/>
    <lineage>
        <taxon>Eukaryota</taxon>
        <taxon>Fungi</taxon>
        <taxon>Dikarya</taxon>
        <taxon>Ascomycota</taxon>
        <taxon>Pezizomycotina</taxon>
        <taxon>Sordariomycetes</taxon>
        <taxon>Hypocreomycetidae</taxon>
        <taxon>Glomerellales</taxon>
        <taxon>Glomerellaceae</taxon>
        <taxon>Colletotrichum</taxon>
        <taxon>Colletotrichum spaethianum species complex</taxon>
    </lineage>
</organism>
<evidence type="ECO:0000313" key="2">
    <source>
        <dbReference type="EMBL" id="KZL66475.1"/>
    </source>
</evidence>
<evidence type="ECO:0000256" key="1">
    <source>
        <dbReference type="SAM" id="MobiDB-lite"/>
    </source>
</evidence>
<gene>
    <name evidence="2" type="ORF">CT0861_13175</name>
</gene>
<proteinExistence type="predicted"/>
<dbReference type="Proteomes" id="UP000076552">
    <property type="component" value="Unassembled WGS sequence"/>
</dbReference>
<feature type="region of interest" description="Disordered" evidence="1">
    <location>
        <begin position="111"/>
        <end position="132"/>
    </location>
</feature>
<dbReference type="EMBL" id="LFIV01000175">
    <property type="protein sequence ID" value="KZL66475.1"/>
    <property type="molecule type" value="Genomic_DNA"/>
</dbReference>
<accession>A0A166P7X1</accession>
<protein>
    <submittedName>
        <fullName evidence="2">Uncharacterized protein</fullName>
    </submittedName>
</protein>
<keyword evidence="3" id="KW-1185">Reference proteome</keyword>